<dbReference type="OrthoDB" id="8550098at2"/>
<evidence type="ECO:0000256" key="1">
    <source>
        <dbReference type="SAM" id="MobiDB-lite"/>
    </source>
</evidence>
<evidence type="ECO:0008006" key="5">
    <source>
        <dbReference type="Google" id="ProtNLM"/>
    </source>
</evidence>
<accession>A0A1I4HCV3</accession>
<feature type="signal peptide" evidence="2">
    <location>
        <begin position="1"/>
        <end position="27"/>
    </location>
</feature>
<name>A0A1I4HCV3_9PROT</name>
<dbReference type="Proteomes" id="UP000199533">
    <property type="component" value="Unassembled WGS sequence"/>
</dbReference>
<keyword evidence="4" id="KW-1185">Reference proteome</keyword>
<feature type="compositionally biased region" description="Polar residues" evidence="1">
    <location>
        <begin position="43"/>
        <end position="53"/>
    </location>
</feature>
<dbReference type="EMBL" id="FOSP01000076">
    <property type="protein sequence ID" value="SFL39271.1"/>
    <property type="molecule type" value="Genomic_DNA"/>
</dbReference>
<proteinExistence type="predicted"/>
<keyword evidence="2" id="KW-0732">Signal</keyword>
<evidence type="ECO:0000256" key="2">
    <source>
        <dbReference type="SAM" id="SignalP"/>
    </source>
</evidence>
<gene>
    <name evidence="3" type="ORF">SAMN05216302_10767</name>
</gene>
<sequence length="93" mass="10146">MIQVKKTAVMAFIISTVFLVASTSAIAEYSQTQNEVDDKMDSGKQSQNITASKQKNDEDKSGKSSSDQSDRNTKKPAEMDKKTSSGTEKKGSY</sequence>
<dbReference type="AlphaFoldDB" id="A0A1I4HCV3"/>
<dbReference type="RefSeq" id="WP_090703726.1">
    <property type="nucleotide sequence ID" value="NZ_FOSP01000076.1"/>
</dbReference>
<protein>
    <recommendedName>
        <fullName evidence="5">Pentapeptide MXKDX repeat protein</fullName>
    </recommendedName>
</protein>
<feature type="chain" id="PRO_5011578380" description="Pentapeptide MXKDX repeat protein" evidence="2">
    <location>
        <begin position="28"/>
        <end position="93"/>
    </location>
</feature>
<dbReference type="STRING" id="52441.SAMN05216302_10767"/>
<evidence type="ECO:0000313" key="3">
    <source>
        <dbReference type="EMBL" id="SFL39271.1"/>
    </source>
</evidence>
<evidence type="ECO:0000313" key="4">
    <source>
        <dbReference type="Proteomes" id="UP000199533"/>
    </source>
</evidence>
<feature type="region of interest" description="Disordered" evidence="1">
    <location>
        <begin position="33"/>
        <end position="93"/>
    </location>
</feature>
<organism evidence="3 4">
    <name type="scientific">Nitrosomonas aestuarii</name>
    <dbReference type="NCBI Taxonomy" id="52441"/>
    <lineage>
        <taxon>Bacteria</taxon>
        <taxon>Pseudomonadati</taxon>
        <taxon>Pseudomonadota</taxon>
        <taxon>Betaproteobacteria</taxon>
        <taxon>Nitrosomonadales</taxon>
        <taxon>Nitrosomonadaceae</taxon>
        <taxon>Nitrosomonas</taxon>
    </lineage>
</organism>
<feature type="compositionally biased region" description="Basic and acidic residues" evidence="1">
    <location>
        <begin position="54"/>
        <end position="93"/>
    </location>
</feature>
<reference evidence="4" key="1">
    <citation type="submission" date="2016-10" db="EMBL/GenBank/DDBJ databases">
        <authorList>
            <person name="Varghese N."/>
            <person name="Submissions S."/>
        </authorList>
    </citation>
    <scope>NUCLEOTIDE SEQUENCE [LARGE SCALE GENOMIC DNA]</scope>
    <source>
        <strain evidence="4">Nm69</strain>
    </source>
</reference>